<evidence type="ECO:0000256" key="1">
    <source>
        <dbReference type="SAM" id="Coils"/>
    </source>
</evidence>
<dbReference type="EMBL" id="DS548370">
    <property type="protein sequence ID" value="EDR28762.1"/>
    <property type="molecule type" value="Genomic_DNA"/>
</dbReference>
<dbReference type="eggNOG" id="ENOG502RGI8">
    <property type="taxonomic scope" value="Eukaryota"/>
</dbReference>
<sequence length="616" mass="71304">MSKSENFKPFKLNQPQHIKKPLFHSNFTSKLVLGKKSITGKTQNNDLKKPFIGHPRSLISHKPKEEIHIDSFSIEELPQHKNEDYDISIESYSQKEEELKKYMKDDDEEITQLLSQPVFKRTSKPSNTSLSCEEKNNLTQPSSDDSWKTVSVQKFSKECPQIYHLENTNSPISSNKQIEDNKLSSGVLLKNSQITIEQQDKQKTYDLSTESLNSKVTTESFGSLSLKGIESLFTNKILEPNILNNDTISSKESQHKEEQNNSMIIEENIKDEHNELELEDVVRQIDKYKEEEEQKEISIDDKQDKWESVEITTHQEQKQDEYSLSSATELSQRCTMEWAKDEYEENKLQETIQSIRDLKSESRIDNSSDTSNIQGTVLNKEDILKQRDGVLFYKKFKSIEHSSQVDSDFKFGKPSNKEWKIVTYNKEPFIINKNNYSIYLATCGKLVFFAIKPSTPNKCPLKVEIDDCVFIHNDPPIYFINECNIIDLMPLNSVPLSLKLMYSHHIKEVQIVAEKKIPCLNSIVNIDCEFNETIILNCQIVQQLSFNIPDTLFGEVAAIVKEEGKGYIFIFPKNTWSYVNEYCSTESKRMKGIYIRDLYLNLSTSAVPIYRFQCLI</sequence>
<gene>
    <name evidence="3" type="ORF">EDI_342120</name>
</gene>
<feature type="region of interest" description="Disordered" evidence="2">
    <location>
        <begin position="121"/>
        <end position="145"/>
    </location>
</feature>
<accession>B0E9P4</accession>
<dbReference type="RefSeq" id="XP_001735069.1">
    <property type="nucleotide sequence ID" value="XM_001735017.1"/>
</dbReference>
<evidence type="ECO:0000313" key="4">
    <source>
        <dbReference type="Proteomes" id="UP000008076"/>
    </source>
</evidence>
<dbReference type="AlphaFoldDB" id="B0E9P4"/>
<evidence type="ECO:0000256" key="2">
    <source>
        <dbReference type="SAM" id="MobiDB-lite"/>
    </source>
</evidence>
<dbReference type="KEGG" id="edi:EDI_342120"/>
<evidence type="ECO:0000313" key="3">
    <source>
        <dbReference type="EMBL" id="EDR28762.1"/>
    </source>
</evidence>
<dbReference type="GeneID" id="5880001"/>
<dbReference type="OMA" id="KLMYSHH"/>
<feature type="compositionally biased region" description="Polar residues" evidence="2">
    <location>
        <begin position="124"/>
        <end position="145"/>
    </location>
</feature>
<dbReference type="OrthoDB" id="27059at2759"/>
<proteinExistence type="predicted"/>
<protein>
    <submittedName>
        <fullName evidence="3">Uncharacterized protein</fullName>
    </submittedName>
</protein>
<keyword evidence="4" id="KW-1185">Reference proteome</keyword>
<reference evidence="4" key="1">
    <citation type="submission" date="2007-12" db="EMBL/GenBank/DDBJ databases">
        <title>Annotation of Entamoeba dispar SAW760.</title>
        <authorList>
            <person name="Lorenzi H."/>
            <person name="Inman J."/>
            <person name="Schobel S."/>
            <person name="Amedeo P."/>
            <person name="Caler E."/>
        </authorList>
    </citation>
    <scope>NUCLEOTIDE SEQUENCE [LARGE SCALE GENOMIC DNA]</scope>
    <source>
        <strain evidence="4">ATCC PRA-260 / SAW760</strain>
    </source>
</reference>
<dbReference type="Proteomes" id="UP000008076">
    <property type="component" value="Unassembled WGS sequence"/>
</dbReference>
<feature type="coiled-coil region" evidence="1">
    <location>
        <begin position="278"/>
        <end position="305"/>
    </location>
</feature>
<name>B0E9P4_ENTDS</name>
<organism evidence="4">
    <name type="scientific">Entamoeba dispar (strain ATCC PRA-260 / SAW760)</name>
    <dbReference type="NCBI Taxonomy" id="370354"/>
    <lineage>
        <taxon>Eukaryota</taxon>
        <taxon>Amoebozoa</taxon>
        <taxon>Evosea</taxon>
        <taxon>Archamoebae</taxon>
        <taxon>Mastigamoebida</taxon>
        <taxon>Entamoebidae</taxon>
        <taxon>Entamoeba</taxon>
    </lineage>
</organism>
<keyword evidence="1" id="KW-0175">Coiled coil</keyword>
<dbReference type="VEuPathDB" id="AmoebaDB:EDI_342120"/>